<name>A0A918D3Y8_9BACI</name>
<dbReference type="AlphaFoldDB" id="A0A918D3Y8"/>
<feature type="transmembrane region" description="Helical" evidence="7">
    <location>
        <begin position="138"/>
        <end position="158"/>
    </location>
</feature>
<feature type="transmembrane region" description="Helical" evidence="7">
    <location>
        <begin position="236"/>
        <end position="259"/>
    </location>
</feature>
<evidence type="ECO:0000313" key="8">
    <source>
        <dbReference type="EMBL" id="GGN62410.1"/>
    </source>
</evidence>
<feature type="transmembrane region" description="Helical" evidence="7">
    <location>
        <begin position="21"/>
        <end position="42"/>
    </location>
</feature>
<dbReference type="GO" id="GO:0005886">
    <property type="term" value="C:plasma membrane"/>
    <property type="evidence" value="ECO:0007669"/>
    <property type="project" value="TreeGrafter"/>
</dbReference>
<dbReference type="PANTHER" id="PTHR43337">
    <property type="entry name" value="XANTHINE/URACIL PERMEASE C887.17-RELATED"/>
    <property type="match status" value="1"/>
</dbReference>
<keyword evidence="4 7" id="KW-0812">Transmembrane</keyword>
<dbReference type="InterPro" id="IPR006043">
    <property type="entry name" value="NCS2"/>
</dbReference>
<dbReference type="InterPro" id="IPR045018">
    <property type="entry name" value="Azg-like"/>
</dbReference>
<reference evidence="8" key="2">
    <citation type="submission" date="2020-09" db="EMBL/GenBank/DDBJ databases">
        <authorList>
            <person name="Sun Q."/>
            <person name="Ohkuma M."/>
        </authorList>
    </citation>
    <scope>NUCLEOTIDE SEQUENCE</scope>
    <source>
        <strain evidence="8">JCM 17251</strain>
    </source>
</reference>
<feature type="transmembrane region" description="Helical" evidence="7">
    <location>
        <begin position="48"/>
        <end position="70"/>
    </location>
</feature>
<reference evidence="8" key="1">
    <citation type="journal article" date="2014" name="Int. J. Syst. Evol. Microbiol.">
        <title>Complete genome sequence of Corynebacterium casei LMG S-19264T (=DSM 44701T), isolated from a smear-ripened cheese.</title>
        <authorList>
            <consortium name="US DOE Joint Genome Institute (JGI-PGF)"/>
            <person name="Walter F."/>
            <person name="Albersmeier A."/>
            <person name="Kalinowski J."/>
            <person name="Ruckert C."/>
        </authorList>
    </citation>
    <scope>NUCLEOTIDE SEQUENCE</scope>
    <source>
        <strain evidence="8">JCM 17251</strain>
    </source>
</reference>
<protein>
    <submittedName>
        <fullName evidence="8">Permease</fullName>
    </submittedName>
</protein>
<dbReference type="RefSeq" id="WP_188858391.1">
    <property type="nucleotide sequence ID" value="NZ_BMOS01000023.1"/>
</dbReference>
<sequence length="431" mass="45987">MKDKLNRITGVYDKGSNVKQEILAGLISFFAIVYIIVVNATILSDAGIPIEGAVWATIITSMVGCFIVGFGANVPLILVPGMGLNAMFTYTFVHAMGLTWQEALAVVFVAGIIFVLISFTRLATILAQSIPNALKEAITVGLGMFLALIGLEKSHIIVRGEHSIIALGDIGSPEVLAFFLTFIIALGLFLRNIPGHFLITILVGTMIAWMFGLIDFNQAGGANLSLADYAGVFNAMSFDGIMSITFWIAVFSLTMVLVFENIGLIGGQLKQAQRDEQYTPAIRSVSISAMLSGLFGTSPTVSTVEGAAGIAAGGRTGITSIVTGFLFLVASLFIPVIKLIPSTAISPILIIIGGLMMLNIKNINFKDLSDAFPALIIIIMIPFTYSIADGIAFGFIAYPLAKLAVGKRKEVSMPLYIITLLFLINFVLQAI</sequence>
<organism evidence="8 9">
    <name type="scientific">Oceanobacillus indicireducens</name>
    <dbReference type="NCBI Taxonomy" id="1004261"/>
    <lineage>
        <taxon>Bacteria</taxon>
        <taxon>Bacillati</taxon>
        <taxon>Bacillota</taxon>
        <taxon>Bacilli</taxon>
        <taxon>Bacillales</taxon>
        <taxon>Bacillaceae</taxon>
        <taxon>Oceanobacillus</taxon>
    </lineage>
</organism>
<evidence type="ECO:0000256" key="7">
    <source>
        <dbReference type="SAM" id="Phobius"/>
    </source>
</evidence>
<evidence type="ECO:0000313" key="9">
    <source>
        <dbReference type="Proteomes" id="UP000624041"/>
    </source>
</evidence>
<dbReference type="Proteomes" id="UP000624041">
    <property type="component" value="Unassembled WGS sequence"/>
</dbReference>
<accession>A0A918D3Y8</accession>
<feature type="transmembrane region" description="Helical" evidence="7">
    <location>
        <begin position="170"/>
        <end position="190"/>
    </location>
</feature>
<keyword evidence="3" id="KW-0813">Transport</keyword>
<keyword evidence="5 7" id="KW-1133">Transmembrane helix</keyword>
<feature type="transmembrane region" description="Helical" evidence="7">
    <location>
        <begin position="344"/>
        <end position="360"/>
    </location>
</feature>
<evidence type="ECO:0000256" key="2">
    <source>
        <dbReference type="ARBA" id="ARBA00005697"/>
    </source>
</evidence>
<dbReference type="PANTHER" id="PTHR43337:SF2">
    <property type="entry name" value="XANTHINE_URACIL PERMEASE"/>
    <property type="match status" value="1"/>
</dbReference>
<comment type="caution">
    <text evidence="8">The sequence shown here is derived from an EMBL/GenBank/DDBJ whole genome shotgun (WGS) entry which is preliminary data.</text>
</comment>
<feature type="transmembrane region" description="Helical" evidence="7">
    <location>
        <begin position="318"/>
        <end position="337"/>
    </location>
</feature>
<evidence type="ECO:0000256" key="1">
    <source>
        <dbReference type="ARBA" id="ARBA00004141"/>
    </source>
</evidence>
<evidence type="ECO:0000256" key="5">
    <source>
        <dbReference type="ARBA" id="ARBA00022989"/>
    </source>
</evidence>
<feature type="transmembrane region" description="Helical" evidence="7">
    <location>
        <begin position="103"/>
        <end position="126"/>
    </location>
</feature>
<keyword evidence="6 7" id="KW-0472">Membrane</keyword>
<comment type="similarity">
    <text evidence="2">Belongs to the nucleobase:cation symporter-2 (NCS2) (TC 2.A.40) family. Azg-like subfamily.</text>
</comment>
<dbReference type="GO" id="GO:0005345">
    <property type="term" value="F:purine nucleobase transmembrane transporter activity"/>
    <property type="evidence" value="ECO:0007669"/>
    <property type="project" value="TreeGrafter"/>
</dbReference>
<comment type="subcellular location">
    <subcellularLocation>
        <location evidence="1">Membrane</location>
        <topology evidence="1">Multi-pass membrane protein</topology>
    </subcellularLocation>
</comment>
<feature type="transmembrane region" description="Helical" evidence="7">
    <location>
        <begin position="77"/>
        <end position="97"/>
    </location>
</feature>
<dbReference type="Pfam" id="PF00860">
    <property type="entry name" value="Xan_ur_permease"/>
    <property type="match status" value="1"/>
</dbReference>
<evidence type="ECO:0000256" key="3">
    <source>
        <dbReference type="ARBA" id="ARBA00022448"/>
    </source>
</evidence>
<feature type="transmembrane region" description="Helical" evidence="7">
    <location>
        <begin position="197"/>
        <end position="216"/>
    </location>
</feature>
<feature type="transmembrane region" description="Helical" evidence="7">
    <location>
        <begin position="372"/>
        <end position="401"/>
    </location>
</feature>
<gene>
    <name evidence="8" type="ORF">GCM10007971_28310</name>
</gene>
<keyword evidence="9" id="KW-1185">Reference proteome</keyword>
<proteinExistence type="inferred from homology"/>
<dbReference type="EMBL" id="BMOS01000023">
    <property type="protein sequence ID" value="GGN62410.1"/>
    <property type="molecule type" value="Genomic_DNA"/>
</dbReference>
<evidence type="ECO:0000256" key="6">
    <source>
        <dbReference type="ARBA" id="ARBA00023136"/>
    </source>
</evidence>
<feature type="transmembrane region" description="Helical" evidence="7">
    <location>
        <begin position="413"/>
        <end position="430"/>
    </location>
</feature>
<evidence type="ECO:0000256" key="4">
    <source>
        <dbReference type="ARBA" id="ARBA00022692"/>
    </source>
</evidence>